<evidence type="ECO:0000313" key="2">
    <source>
        <dbReference type="Proteomes" id="UP001145353"/>
    </source>
</evidence>
<protein>
    <submittedName>
        <fullName evidence="1">Uncharacterized protein</fullName>
    </submittedName>
</protein>
<keyword evidence="2" id="KW-1185">Reference proteome</keyword>
<dbReference type="Proteomes" id="UP001145353">
    <property type="component" value="Unassembled WGS sequence"/>
</dbReference>
<comment type="caution">
    <text evidence="1">The sequence shown here is derived from an EMBL/GenBank/DDBJ whole genome shotgun (WGS) entry which is preliminary data.</text>
</comment>
<reference evidence="1" key="2">
    <citation type="journal article" date="2022" name="Syst. Appl. Microbiol.">
        <title>Chromohalobacter moromii sp. nov., a moderately halophilic bacterium isolated from lupine-based moromi fermentation.</title>
        <authorList>
            <person name="Lulf R.H."/>
            <person name="Hilgarth M."/>
            <person name="Ehrmann M.A."/>
        </authorList>
    </citation>
    <scope>NUCLEOTIDE SEQUENCE</scope>
    <source>
        <strain evidence="1">TMW 2.2304</strain>
    </source>
</reference>
<accession>A0A9X2X4K9</accession>
<dbReference type="RefSeq" id="WP_247620363.1">
    <property type="nucleotide sequence ID" value="NZ_JAHXDE010000004.1"/>
</dbReference>
<gene>
    <name evidence="1" type="ORF">KZO87_12205</name>
</gene>
<name>A0A9X2X4K9_9GAMM</name>
<dbReference type="AlphaFoldDB" id="A0A9X2X4K9"/>
<dbReference type="EMBL" id="JAHXDE010000004">
    <property type="protein sequence ID" value="MCT8506137.1"/>
    <property type="molecule type" value="Genomic_DNA"/>
</dbReference>
<organism evidence="1 2">
    <name type="scientific">Chromohalobacter moromii</name>
    <dbReference type="NCBI Taxonomy" id="2860329"/>
    <lineage>
        <taxon>Bacteria</taxon>
        <taxon>Pseudomonadati</taxon>
        <taxon>Pseudomonadota</taxon>
        <taxon>Gammaproteobacteria</taxon>
        <taxon>Oceanospirillales</taxon>
        <taxon>Halomonadaceae</taxon>
        <taxon>Chromohalobacter</taxon>
    </lineage>
</organism>
<proteinExistence type="predicted"/>
<evidence type="ECO:0000313" key="1">
    <source>
        <dbReference type="EMBL" id="MCT8506137.1"/>
    </source>
</evidence>
<sequence length="313" mass="33635">MLTRKTFALVKIEEEYGVDPGLTVDDMLALTDVSGTRYGGNTTDRTRMRPSLGGFAQINTGPNAQVTLTAPLKGAGTPGDVPESGALLRACGHSETITADDGSGTGNVVYQPVSEDFESVTVYWITDNQVQRITGARGTATLNLTAGSDPTIEVALTGAYTRPEEFELTGEYEETLTEVPVNEQNTSDYSVHGYEGCGQSLTVTQNNTVTWRNLINCVGAHITDRQSTGQVNIEAPDLATKDYFAEIESHQAVKTGAIALTHGTAAGNIFEFNAPAAQLSSISDQDQDGYVHYQMDARFLPVNGDDEYTLTFR</sequence>
<reference evidence="1" key="1">
    <citation type="submission" date="2021-07" db="EMBL/GenBank/DDBJ databases">
        <authorList>
            <person name="Luelf R.H."/>
        </authorList>
    </citation>
    <scope>NUCLEOTIDE SEQUENCE</scope>
    <source>
        <strain evidence="1">TMW 2.2304</strain>
    </source>
</reference>